<reference evidence="2" key="1">
    <citation type="journal article" date="2019" name="Int. J. Syst. Evol. Microbiol.">
        <title>The Global Catalogue of Microorganisms (GCM) 10K type strain sequencing project: providing services to taxonomists for standard genome sequencing and annotation.</title>
        <authorList>
            <consortium name="The Broad Institute Genomics Platform"/>
            <consortium name="The Broad Institute Genome Sequencing Center for Infectious Disease"/>
            <person name="Wu L."/>
            <person name="Ma J."/>
        </authorList>
    </citation>
    <scope>NUCLEOTIDE SEQUENCE [LARGE SCALE GENOMIC DNA]</scope>
    <source>
        <strain evidence="2">JCM 17106</strain>
    </source>
</reference>
<name>A0ABP6ULK7_9FLAO</name>
<evidence type="ECO:0008006" key="3">
    <source>
        <dbReference type="Google" id="ProtNLM"/>
    </source>
</evidence>
<proteinExistence type="predicted"/>
<dbReference type="Proteomes" id="UP001500459">
    <property type="component" value="Unassembled WGS sequence"/>
</dbReference>
<keyword evidence="2" id="KW-1185">Reference proteome</keyword>
<sequence length="190" mass="21797">MIKKISLVLYVLIISSCSTEVSKSQAASLFNTHFDKEPYYNYVRISKGLIEIKKDSKKDNLKLGVFKNLETEGLIKLNRIESTKSGSSTFYKIHFLDKSNKYIVDLSDKKQGKDHLLRNTIVKLISAEWKFDKVIDIENHPKTKGANATVLFKKTNANPFDAFAYNTSDTEREESIKIRLNLDNQYVCCD</sequence>
<organism evidence="1 2">
    <name type="scientific">Aquimarina addita</name>
    <dbReference type="NCBI Taxonomy" id="870485"/>
    <lineage>
        <taxon>Bacteria</taxon>
        <taxon>Pseudomonadati</taxon>
        <taxon>Bacteroidota</taxon>
        <taxon>Flavobacteriia</taxon>
        <taxon>Flavobacteriales</taxon>
        <taxon>Flavobacteriaceae</taxon>
        <taxon>Aquimarina</taxon>
    </lineage>
</organism>
<dbReference type="RefSeq" id="WP_344928188.1">
    <property type="nucleotide sequence ID" value="NZ_BAABCW010000011.1"/>
</dbReference>
<accession>A0ABP6ULK7</accession>
<evidence type="ECO:0000313" key="1">
    <source>
        <dbReference type="EMBL" id="GAA3511631.1"/>
    </source>
</evidence>
<protein>
    <recommendedName>
        <fullName evidence="3">Lipoprotein</fullName>
    </recommendedName>
</protein>
<dbReference type="PROSITE" id="PS51257">
    <property type="entry name" value="PROKAR_LIPOPROTEIN"/>
    <property type="match status" value="1"/>
</dbReference>
<gene>
    <name evidence="1" type="ORF">GCM10022393_26690</name>
</gene>
<evidence type="ECO:0000313" key="2">
    <source>
        <dbReference type="Proteomes" id="UP001500459"/>
    </source>
</evidence>
<comment type="caution">
    <text evidence="1">The sequence shown here is derived from an EMBL/GenBank/DDBJ whole genome shotgun (WGS) entry which is preliminary data.</text>
</comment>
<dbReference type="EMBL" id="BAABCW010000011">
    <property type="protein sequence ID" value="GAA3511631.1"/>
    <property type="molecule type" value="Genomic_DNA"/>
</dbReference>